<evidence type="ECO:0000313" key="1">
    <source>
        <dbReference type="EMBL" id="KAF2449272.1"/>
    </source>
</evidence>
<sequence length="198" mass="22308">MSHQQCAFSSRTRLYYASNLSKLLLVRVDRPSITTDRCMHIGKKTCYNKFTYLVQRRCSSPLRAHRQISTQQRLGHDLRCCIRPTLAIRLLTKLAHSRRANSLGRSSSPSGESRAMGSQTFHLTMVFARCFGNWCPEDRRGSFMMASQLHLGLHIAGEGSSTCCVYLAATASLRQLGLRELLYAAECVCLPVKLPCMF</sequence>
<protein>
    <submittedName>
        <fullName evidence="1">Uncharacterized protein</fullName>
    </submittedName>
</protein>
<comment type="caution">
    <text evidence="1">The sequence shown here is derived from an EMBL/GenBank/DDBJ whole genome shotgun (WGS) entry which is preliminary data.</text>
</comment>
<reference evidence="1" key="1">
    <citation type="journal article" date="2020" name="Stud. Mycol.">
        <title>101 Dothideomycetes genomes: a test case for predicting lifestyles and emergence of pathogens.</title>
        <authorList>
            <person name="Haridas S."/>
            <person name="Albert R."/>
            <person name="Binder M."/>
            <person name="Bloem J."/>
            <person name="Labutti K."/>
            <person name="Salamov A."/>
            <person name="Andreopoulos B."/>
            <person name="Baker S."/>
            <person name="Barry K."/>
            <person name="Bills G."/>
            <person name="Bluhm B."/>
            <person name="Cannon C."/>
            <person name="Castanera R."/>
            <person name="Culley D."/>
            <person name="Daum C."/>
            <person name="Ezra D."/>
            <person name="Gonzalez J."/>
            <person name="Henrissat B."/>
            <person name="Kuo A."/>
            <person name="Liang C."/>
            <person name="Lipzen A."/>
            <person name="Lutzoni F."/>
            <person name="Magnuson J."/>
            <person name="Mondo S."/>
            <person name="Nolan M."/>
            <person name="Ohm R."/>
            <person name="Pangilinan J."/>
            <person name="Park H.-J."/>
            <person name="Ramirez L."/>
            <person name="Alfaro M."/>
            <person name="Sun H."/>
            <person name="Tritt A."/>
            <person name="Yoshinaga Y."/>
            <person name="Zwiers L.-H."/>
            <person name="Turgeon B."/>
            <person name="Goodwin S."/>
            <person name="Spatafora J."/>
            <person name="Crous P."/>
            <person name="Grigoriev I."/>
        </authorList>
    </citation>
    <scope>NUCLEOTIDE SEQUENCE</scope>
    <source>
        <strain evidence="1">CBS 690.94</strain>
    </source>
</reference>
<dbReference type="EMBL" id="MU001494">
    <property type="protein sequence ID" value="KAF2449272.1"/>
    <property type="molecule type" value="Genomic_DNA"/>
</dbReference>
<proteinExistence type="predicted"/>
<gene>
    <name evidence="1" type="ORF">P171DRAFT_188968</name>
</gene>
<name>A0A9P4UHH5_9PLEO</name>
<evidence type="ECO:0000313" key="2">
    <source>
        <dbReference type="Proteomes" id="UP000799764"/>
    </source>
</evidence>
<organism evidence="1 2">
    <name type="scientific">Karstenula rhodostoma CBS 690.94</name>
    <dbReference type="NCBI Taxonomy" id="1392251"/>
    <lineage>
        <taxon>Eukaryota</taxon>
        <taxon>Fungi</taxon>
        <taxon>Dikarya</taxon>
        <taxon>Ascomycota</taxon>
        <taxon>Pezizomycotina</taxon>
        <taxon>Dothideomycetes</taxon>
        <taxon>Pleosporomycetidae</taxon>
        <taxon>Pleosporales</taxon>
        <taxon>Massarineae</taxon>
        <taxon>Didymosphaeriaceae</taxon>
        <taxon>Karstenula</taxon>
    </lineage>
</organism>
<accession>A0A9P4UHH5</accession>
<dbReference type="AlphaFoldDB" id="A0A9P4UHH5"/>
<keyword evidence="2" id="KW-1185">Reference proteome</keyword>
<dbReference type="Proteomes" id="UP000799764">
    <property type="component" value="Unassembled WGS sequence"/>
</dbReference>